<name>A0ABR2ZJ21_9AGAR</name>
<comment type="caution">
    <text evidence="2">The sequence shown here is derived from an EMBL/GenBank/DDBJ whole genome shotgun (WGS) entry which is preliminary data.</text>
</comment>
<organism evidence="2 3">
    <name type="scientific">Marasmius tenuissimus</name>
    <dbReference type="NCBI Taxonomy" id="585030"/>
    <lineage>
        <taxon>Eukaryota</taxon>
        <taxon>Fungi</taxon>
        <taxon>Dikarya</taxon>
        <taxon>Basidiomycota</taxon>
        <taxon>Agaricomycotina</taxon>
        <taxon>Agaricomycetes</taxon>
        <taxon>Agaricomycetidae</taxon>
        <taxon>Agaricales</taxon>
        <taxon>Marasmiineae</taxon>
        <taxon>Marasmiaceae</taxon>
        <taxon>Marasmius</taxon>
    </lineage>
</organism>
<evidence type="ECO:0000259" key="1">
    <source>
        <dbReference type="Pfam" id="PF12697"/>
    </source>
</evidence>
<dbReference type="Pfam" id="PF12697">
    <property type="entry name" value="Abhydrolase_6"/>
    <property type="match status" value="1"/>
</dbReference>
<gene>
    <name evidence="2" type="ORF">AAF712_011835</name>
</gene>
<evidence type="ECO:0000313" key="2">
    <source>
        <dbReference type="EMBL" id="KAL0061318.1"/>
    </source>
</evidence>
<proteinExistence type="predicted"/>
<dbReference type="PANTHER" id="PTHR43194">
    <property type="entry name" value="HYDROLASE ALPHA/BETA FOLD FAMILY"/>
    <property type="match status" value="1"/>
</dbReference>
<dbReference type="PANTHER" id="PTHR43194:SF2">
    <property type="entry name" value="PEROXISOMAL MEMBRANE PROTEIN LPX1"/>
    <property type="match status" value="1"/>
</dbReference>
<sequence length="276" mass="30319">MITSQNVVSSDGGTIYAEAVGDPTKPAIIFIPGYALPSLVFQRQFEDVNLRKEFHLSVMPENEEGHSSQLYADDFAAVCKVFGVSRPVVAAWSLAGAIIVDICTYLGPEAISGVIYMAALPVLDVELFPKVLSPRLMELIPEFQSTNDVALYKRGFVKFSQTLFHDPSSIPRETQYAWLGASLFQPPTVSALILARAQDNSKLFEAGRDGKLKVLFVHGNQDAQRISGMAVVEAMKDVFKKPEVAGIEGAGHSFFYEKPEETNKIVAEFARKVSRI</sequence>
<reference evidence="2 3" key="1">
    <citation type="submission" date="2024-05" db="EMBL/GenBank/DDBJ databases">
        <title>A draft genome resource for the thread blight pathogen Marasmius tenuissimus strain MS-2.</title>
        <authorList>
            <person name="Yulfo-Soto G.E."/>
            <person name="Baruah I.K."/>
            <person name="Amoako-Attah I."/>
            <person name="Bukari Y."/>
            <person name="Meinhardt L.W."/>
            <person name="Bailey B.A."/>
            <person name="Cohen S.P."/>
        </authorList>
    </citation>
    <scope>NUCLEOTIDE SEQUENCE [LARGE SCALE GENOMIC DNA]</scope>
    <source>
        <strain evidence="2 3">MS-2</strain>
    </source>
</reference>
<dbReference type="SUPFAM" id="SSF53474">
    <property type="entry name" value="alpha/beta-Hydrolases"/>
    <property type="match status" value="1"/>
</dbReference>
<feature type="domain" description="AB hydrolase-1" evidence="1">
    <location>
        <begin position="68"/>
        <end position="263"/>
    </location>
</feature>
<protein>
    <recommendedName>
        <fullName evidence="1">AB hydrolase-1 domain-containing protein</fullName>
    </recommendedName>
</protein>
<dbReference type="InterPro" id="IPR000073">
    <property type="entry name" value="AB_hydrolase_1"/>
</dbReference>
<accession>A0ABR2ZJ21</accession>
<evidence type="ECO:0000313" key="3">
    <source>
        <dbReference type="Proteomes" id="UP001437256"/>
    </source>
</evidence>
<dbReference type="Proteomes" id="UP001437256">
    <property type="component" value="Unassembled WGS sequence"/>
</dbReference>
<dbReference type="EMBL" id="JBBXMP010000139">
    <property type="protein sequence ID" value="KAL0061318.1"/>
    <property type="molecule type" value="Genomic_DNA"/>
</dbReference>
<dbReference type="Gene3D" id="3.40.50.1820">
    <property type="entry name" value="alpha/beta hydrolase"/>
    <property type="match status" value="1"/>
</dbReference>
<dbReference type="InterPro" id="IPR050228">
    <property type="entry name" value="Carboxylesterase_BioH"/>
</dbReference>
<dbReference type="InterPro" id="IPR029058">
    <property type="entry name" value="AB_hydrolase_fold"/>
</dbReference>
<keyword evidence="3" id="KW-1185">Reference proteome</keyword>